<evidence type="ECO:0000313" key="1">
    <source>
        <dbReference type="EMBL" id="KKN62408.1"/>
    </source>
</evidence>
<gene>
    <name evidence="1" type="ORF">LCGC14_0512050</name>
</gene>
<name>A0A0F9V9B0_9ZZZZ</name>
<protein>
    <submittedName>
        <fullName evidence="1">Uncharacterized protein</fullName>
    </submittedName>
</protein>
<comment type="caution">
    <text evidence="1">The sequence shown here is derived from an EMBL/GenBank/DDBJ whole genome shotgun (WGS) entry which is preliminary data.</text>
</comment>
<dbReference type="AlphaFoldDB" id="A0A0F9V9B0"/>
<reference evidence="1" key="1">
    <citation type="journal article" date="2015" name="Nature">
        <title>Complex archaea that bridge the gap between prokaryotes and eukaryotes.</title>
        <authorList>
            <person name="Spang A."/>
            <person name="Saw J.H."/>
            <person name="Jorgensen S.L."/>
            <person name="Zaremba-Niedzwiedzka K."/>
            <person name="Martijn J."/>
            <person name="Lind A.E."/>
            <person name="van Eijk R."/>
            <person name="Schleper C."/>
            <person name="Guy L."/>
            <person name="Ettema T.J."/>
        </authorList>
    </citation>
    <scope>NUCLEOTIDE SEQUENCE</scope>
</reference>
<dbReference type="EMBL" id="LAZR01000625">
    <property type="protein sequence ID" value="KKN62408.1"/>
    <property type="molecule type" value="Genomic_DNA"/>
</dbReference>
<proteinExistence type="predicted"/>
<sequence>MNKKTSTSFTPDILTFVPKGSFYNTQDEQVQVIEQKWQDCLSEDRELFALSTILPGSAFSKGRMNYYMLANPGKGPLAHDKVSDSLVSIDRINNIYQLEPSIIQHNLDNESIPRALKNCLMLVDNRVNNRRTQKIILRYIFDRDIQDIINIAIKYKQKLARLIRHALGKQNLYNILNHDGKLFHKYIGKYCLESALSLHDVIYFLFDKSNKATTIDYKLGLYTELRRCAKVSDIDGFMLTANKKVLPIEVLIGFRNTYKLDIPLSDVLETGKMSDRQNIQLQSTAQREDVEVEIDYKKQDIYDLWKLFYAKVFAGNIMTDELVEAIDDKSKNKLDIDIGRTVVIMDASRSMEGSDKRFLHPFLTGLSLITVLPNVKEVLYVGGKLVSTSQDINHREHPLLPSVVIPSAATKMWSAFKEALTYDVDSIVIISDGYENSVKGAFEYIYKRLHHPSKIYHINPVFASETASARRLSSNLEPMVIDDYRQLKTNLIFRLLQTDKVLAKNMLVSILAQSKGLSTSERSLLP</sequence>
<accession>A0A0F9V9B0</accession>
<organism evidence="1">
    <name type="scientific">marine sediment metagenome</name>
    <dbReference type="NCBI Taxonomy" id="412755"/>
    <lineage>
        <taxon>unclassified sequences</taxon>
        <taxon>metagenomes</taxon>
        <taxon>ecological metagenomes</taxon>
    </lineage>
</organism>